<dbReference type="KEGG" id="pbro:HOP40_05400"/>
<dbReference type="EMBL" id="CP053564">
    <property type="protein sequence ID" value="QJY50398.1"/>
    <property type="molecule type" value="Genomic_DNA"/>
</dbReference>
<accession>A0A6M6JR61</accession>
<organism evidence="1 2">
    <name type="scientific">Pseudonocardia broussonetiae</name>
    <dbReference type="NCBI Taxonomy" id="2736640"/>
    <lineage>
        <taxon>Bacteria</taxon>
        <taxon>Bacillati</taxon>
        <taxon>Actinomycetota</taxon>
        <taxon>Actinomycetes</taxon>
        <taxon>Pseudonocardiales</taxon>
        <taxon>Pseudonocardiaceae</taxon>
        <taxon>Pseudonocardia</taxon>
    </lineage>
</organism>
<reference evidence="1 2" key="1">
    <citation type="submission" date="2020-05" db="EMBL/GenBank/DDBJ databases">
        <authorList>
            <person name="Mo P."/>
        </authorList>
    </citation>
    <scope>NUCLEOTIDE SEQUENCE [LARGE SCALE GENOMIC DNA]</scope>
    <source>
        <strain evidence="1 2">Gen01</strain>
    </source>
</reference>
<dbReference type="RefSeq" id="WP_172167886.1">
    <property type="nucleotide sequence ID" value="NZ_CP053564.1"/>
</dbReference>
<evidence type="ECO:0000313" key="2">
    <source>
        <dbReference type="Proteomes" id="UP000505377"/>
    </source>
</evidence>
<proteinExistence type="predicted"/>
<keyword evidence="2" id="KW-1185">Reference proteome</keyword>
<gene>
    <name evidence="1" type="ORF">HOP40_05400</name>
</gene>
<protein>
    <submittedName>
        <fullName evidence="1">DUF4865 family protein</fullName>
    </submittedName>
</protein>
<dbReference type="InterPro" id="IPR032349">
    <property type="entry name" value="DUF4865"/>
</dbReference>
<dbReference type="Proteomes" id="UP000505377">
    <property type="component" value="Chromosome"/>
</dbReference>
<sequence length="132" mass="14303">MQYEVTLPADYDMRIIRDRVAATGHLMDPAPDWPTPPSHAVRRKTALAADVDIVGMARATDARLASAVAVGEAQLGAYGIDPRGWELVTLTLHDRHPGGVPEGAELSAVLHTAAPERLRLPDRVEERLAIAR</sequence>
<dbReference type="Pfam" id="PF16157">
    <property type="entry name" value="DUF4865"/>
    <property type="match status" value="1"/>
</dbReference>
<name>A0A6M6JR61_9PSEU</name>
<dbReference type="AlphaFoldDB" id="A0A6M6JR61"/>
<evidence type="ECO:0000313" key="1">
    <source>
        <dbReference type="EMBL" id="QJY50398.1"/>
    </source>
</evidence>